<evidence type="ECO:0000256" key="1">
    <source>
        <dbReference type="ARBA" id="ARBA00023125"/>
    </source>
</evidence>
<sequence>MSAPGRPSVPIRIWDVEVLPARDVLRRDGEEAHLEHKVMKLLCVLAARPGEVLSRDALIDEVWDGNFGADASLTRAVSLIRQAFRAWGCDDPIETVPKRGYRLTAPVSTTGTEAPPPTAPAIARTRFEPRRVALAAGVVFALAALAMLFVWLRDEPAAPASGPPTVAVLPFDAPGDGPAGGAFADRFSSELHGALSRSGPGLRLIGWASSSWFSGERRRLEVVRAELDVSHIVGGAVERADGRIDANVELIDAATGVQVWRDRFSADFRDEEILLARIVRRVREALEISAAQSVSAQSYDPRALELYYGASEGTPFLDRIRALEQAVSIDPDFARAWRGLARLYESRIWHVDTPEARNAAYAAGRRAARRYSELAPDDPEAWVALARFSLDREEGLRRLERAARLDADHASVQFQRIWLLQNSGRGQDALDLCRQARLLDPLRSEITTFCVLAAAKAGRFDRAEETLRDHPTDVLHLWRTVIMARLARGQIAEARTALRAYAQGLDSFERSAAAGQRAERLARLFEDRYAEMEAILDATERSGAEARRALADNLFAQAIDPVDGASPREAYFQLAAISVLDGADRAFAAWERRLGALPPYDPDDPFGPHYQEVAFYTVSRYLPGLRRLQRDPRFWSFAARYDPRAFHRQWHEAPSPPAGLSAFAGGPLWPPEFCLSADFPYDCDTVARAAFAEAASTGGVATGEDGG</sequence>
<gene>
    <name evidence="5" type="ORF">DDZ18_11185</name>
</gene>
<feature type="transmembrane region" description="Helical" evidence="3">
    <location>
        <begin position="132"/>
        <end position="152"/>
    </location>
</feature>
<evidence type="ECO:0000259" key="4">
    <source>
        <dbReference type="PROSITE" id="PS51755"/>
    </source>
</evidence>
<dbReference type="Proteomes" id="UP000245168">
    <property type="component" value="Unassembled WGS sequence"/>
</dbReference>
<keyword evidence="3" id="KW-1133">Transmembrane helix</keyword>
<dbReference type="SUPFAM" id="SSF48452">
    <property type="entry name" value="TPR-like"/>
    <property type="match status" value="2"/>
</dbReference>
<dbReference type="InterPro" id="IPR011990">
    <property type="entry name" value="TPR-like_helical_dom_sf"/>
</dbReference>
<organism evidence="5 6">
    <name type="scientific">Marinicauda salina</name>
    <dbReference type="NCBI Taxonomy" id="2135793"/>
    <lineage>
        <taxon>Bacteria</taxon>
        <taxon>Pseudomonadati</taxon>
        <taxon>Pseudomonadota</taxon>
        <taxon>Alphaproteobacteria</taxon>
        <taxon>Maricaulales</taxon>
        <taxon>Maricaulaceae</taxon>
        <taxon>Marinicauda</taxon>
    </lineage>
</organism>
<dbReference type="Pfam" id="PF00486">
    <property type="entry name" value="Trans_reg_C"/>
    <property type="match status" value="1"/>
</dbReference>
<protein>
    <recommendedName>
        <fullName evidence="4">OmpR/PhoB-type domain-containing protein</fullName>
    </recommendedName>
</protein>
<name>A0A2U2BRY2_9PROT</name>
<keyword evidence="3" id="KW-0472">Membrane</keyword>
<dbReference type="Gene3D" id="1.10.10.10">
    <property type="entry name" value="Winged helix-like DNA-binding domain superfamily/Winged helix DNA-binding domain"/>
    <property type="match status" value="1"/>
</dbReference>
<keyword evidence="3" id="KW-0812">Transmembrane</keyword>
<dbReference type="GO" id="GO:0000160">
    <property type="term" value="P:phosphorelay signal transduction system"/>
    <property type="evidence" value="ECO:0007669"/>
    <property type="project" value="InterPro"/>
</dbReference>
<proteinExistence type="predicted"/>
<dbReference type="CDD" id="cd00383">
    <property type="entry name" value="trans_reg_C"/>
    <property type="match status" value="1"/>
</dbReference>
<dbReference type="SMART" id="SM00862">
    <property type="entry name" value="Trans_reg_C"/>
    <property type="match status" value="1"/>
</dbReference>
<evidence type="ECO:0000313" key="6">
    <source>
        <dbReference type="Proteomes" id="UP000245168"/>
    </source>
</evidence>
<dbReference type="EMBL" id="QEXV01000005">
    <property type="protein sequence ID" value="PWE16756.1"/>
    <property type="molecule type" value="Genomic_DNA"/>
</dbReference>
<dbReference type="InterPro" id="IPR016032">
    <property type="entry name" value="Sig_transdc_resp-reg_C-effctor"/>
</dbReference>
<dbReference type="SUPFAM" id="SSF46894">
    <property type="entry name" value="C-terminal effector domain of the bipartite response regulators"/>
    <property type="match status" value="1"/>
</dbReference>
<dbReference type="GO" id="GO:0003677">
    <property type="term" value="F:DNA binding"/>
    <property type="evidence" value="ECO:0007669"/>
    <property type="project" value="UniProtKB-UniRule"/>
</dbReference>
<keyword evidence="6" id="KW-1185">Reference proteome</keyword>
<evidence type="ECO:0000256" key="2">
    <source>
        <dbReference type="PROSITE-ProRule" id="PRU01091"/>
    </source>
</evidence>
<dbReference type="InterPro" id="IPR001867">
    <property type="entry name" value="OmpR/PhoB-type_DNA-bd"/>
</dbReference>
<reference evidence="6" key="1">
    <citation type="submission" date="2018-05" db="EMBL/GenBank/DDBJ databases">
        <authorList>
            <person name="Liu B.-T."/>
        </authorList>
    </citation>
    <scope>NUCLEOTIDE SEQUENCE [LARGE SCALE GENOMIC DNA]</scope>
    <source>
        <strain evidence="6">WD6-1</strain>
    </source>
</reference>
<comment type="caution">
    <text evidence="5">The sequence shown here is derived from an EMBL/GenBank/DDBJ whole genome shotgun (WGS) entry which is preliminary data.</text>
</comment>
<feature type="DNA-binding region" description="OmpR/PhoB-type" evidence="2">
    <location>
        <begin position="8"/>
        <end position="105"/>
    </location>
</feature>
<dbReference type="AlphaFoldDB" id="A0A2U2BRY2"/>
<evidence type="ECO:0000256" key="3">
    <source>
        <dbReference type="SAM" id="Phobius"/>
    </source>
</evidence>
<evidence type="ECO:0000313" key="5">
    <source>
        <dbReference type="EMBL" id="PWE16756.1"/>
    </source>
</evidence>
<dbReference type="PROSITE" id="PS51755">
    <property type="entry name" value="OMPR_PHOB"/>
    <property type="match status" value="1"/>
</dbReference>
<feature type="domain" description="OmpR/PhoB-type" evidence="4">
    <location>
        <begin position="8"/>
        <end position="105"/>
    </location>
</feature>
<accession>A0A2U2BRY2</accession>
<keyword evidence="1 2" id="KW-0238">DNA-binding</keyword>
<dbReference type="GO" id="GO:0006355">
    <property type="term" value="P:regulation of DNA-templated transcription"/>
    <property type="evidence" value="ECO:0007669"/>
    <property type="project" value="InterPro"/>
</dbReference>
<dbReference type="Gene3D" id="1.25.40.10">
    <property type="entry name" value="Tetratricopeptide repeat domain"/>
    <property type="match status" value="1"/>
</dbReference>
<dbReference type="InterPro" id="IPR036388">
    <property type="entry name" value="WH-like_DNA-bd_sf"/>
</dbReference>